<protein>
    <submittedName>
        <fullName evidence="17">TonB-dependent receptor</fullName>
    </submittedName>
</protein>
<evidence type="ECO:0000256" key="7">
    <source>
        <dbReference type="ARBA" id="ARBA00023004"/>
    </source>
</evidence>
<evidence type="ECO:0000256" key="6">
    <source>
        <dbReference type="ARBA" id="ARBA00022729"/>
    </source>
</evidence>
<dbReference type="RefSeq" id="WP_286486561.1">
    <property type="nucleotide sequence ID" value="NZ_JACALR010000005.1"/>
</dbReference>
<evidence type="ECO:0000256" key="14">
    <source>
        <dbReference type="SAM" id="SignalP"/>
    </source>
</evidence>
<evidence type="ECO:0000256" key="10">
    <source>
        <dbReference type="ARBA" id="ARBA00023136"/>
    </source>
</evidence>
<evidence type="ECO:0000256" key="1">
    <source>
        <dbReference type="ARBA" id="ARBA00004571"/>
    </source>
</evidence>
<reference evidence="17" key="1">
    <citation type="submission" date="2020-06" db="EMBL/GenBank/DDBJ databases">
        <authorList>
            <person name="Dong N."/>
        </authorList>
    </citation>
    <scope>NUCLEOTIDE SEQUENCE</scope>
    <source>
        <strain evidence="17">210</strain>
    </source>
</reference>
<dbReference type="PANTHER" id="PTHR32552">
    <property type="entry name" value="FERRICHROME IRON RECEPTOR-RELATED"/>
    <property type="match status" value="1"/>
</dbReference>
<evidence type="ECO:0000256" key="11">
    <source>
        <dbReference type="ARBA" id="ARBA00023237"/>
    </source>
</evidence>
<keyword evidence="4" id="KW-0410">Iron transport</keyword>
<reference evidence="17" key="2">
    <citation type="journal article" date="2022" name="Sci. Total Environ.">
        <title>Prevalence, transmission, and molecular epidemiology of tet(X)-positive bacteria among humans, animals, and environmental niches in China: An epidemiological, and genomic-based study.</title>
        <authorList>
            <person name="Dong N."/>
            <person name="Zeng Y."/>
            <person name="Cai C."/>
            <person name="Sun C."/>
            <person name="Lu J."/>
            <person name="Liu C."/>
            <person name="Zhou H."/>
            <person name="Sun Q."/>
            <person name="Shu L."/>
            <person name="Wang H."/>
            <person name="Wang Y."/>
            <person name="Wang S."/>
            <person name="Wu C."/>
            <person name="Chan E.W."/>
            <person name="Chen G."/>
            <person name="Shen Z."/>
            <person name="Chen S."/>
            <person name="Zhang R."/>
        </authorList>
    </citation>
    <scope>NUCLEOTIDE SEQUENCE</scope>
    <source>
        <strain evidence="17">210</strain>
    </source>
</reference>
<dbReference type="PANTHER" id="PTHR32552:SF68">
    <property type="entry name" value="FERRICHROME OUTER MEMBRANE TRANSPORTER_PHAGE RECEPTOR"/>
    <property type="match status" value="1"/>
</dbReference>
<name>A0AAW7DNJ8_9FLAO</name>
<sequence length="838" mass="93271">MRLNSVKLLLVGAFALTASLSFAQVVEPTDSTKVEQDENVSLSETLIIGKGVIDVTENRKTPVASTVITREEILDKGVGNVEFPELLKNSPSIYVADQASGFGDAKMYMRGFDQSNTAFLLNGQPINGMDNGSLYWSNWQSVSDIANVIDSQRGLGSSKLAISSVGGTVNIVTKATEKKEGGFVRYLTGNDSYQKQTIGYNTGMKGKWGASFMFDNWSAHRSFARGTEGKGQSYFVSVGFKPNARHTFNFMIFGAPQEHGQNYSKPMDTQYRNIKVNGVNKSIIATPGYDITGRLGNSNYGFYNGESLSAKTNYYHKPVANLNWDFTINENLSLSTVIYASTGTGGGTSTLGNGPGYTDGGYKSNGEIDWDVIAAKNQELKDGISNGNNGTVLASSVNNHFWYGGVSNLTFDTKKGFVFNVGTDLRFYQGEHYQQLNNLLGASGRAASNVQRSKDYVVDKTFSSSPWNSLFNRAKHSERIGFDNSERINYQGFFGQAEYSNELFSAFFQGALSWQEYEKYDNWNYTAESAEKQGIKFKNGKAYSGERTEIGYNLKAGFSINLNKENSVFVNGGKYSRQPYLNNMFVRNTVTFVDPTVKNEEIQSVEAGYRYKTRTLRVNVNAYYTEWDNRADTYNDRDFTDANGLVHSNVRYLLNNLSQVHKGLEVDFDAKVTRDWTIRGYASAGDWRYQGAFTYQIQDTDTQEIVAGSENGKGNLDGVRVGNAAQFTFGMGTKVKVTKALSFDTDFNYYARLYENVNVADVAKANIKGDAYKNASISPFATVDLGMSYNFKITNSQSIKFRGNIKNLFNDQYISRKDNYGYFWGNGRTWNAGVTYNF</sequence>
<dbReference type="SUPFAM" id="SSF56935">
    <property type="entry name" value="Porins"/>
    <property type="match status" value="1"/>
</dbReference>
<keyword evidence="17" id="KW-0675">Receptor</keyword>
<proteinExistence type="inferred from homology"/>
<evidence type="ECO:0000313" key="17">
    <source>
        <dbReference type="EMBL" id="MDM1552117.1"/>
    </source>
</evidence>
<evidence type="ECO:0000256" key="9">
    <source>
        <dbReference type="ARBA" id="ARBA00023077"/>
    </source>
</evidence>
<evidence type="ECO:0000256" key="2">
    <source>
        <dbReference type="ARBA" id="ARBA00022448"/>
    </source>
</evidence>
<keyword evidence="6 14" id="KW-0732">Signal</keyword>
<accession>A0AAW7DNJ8</accession>
<evidence type="ECO:0000259" key="15">
    <source>
        <dbReference type="Pfam" id="PF00593"/>
    </source>
</evidence>
<evidence type="ECO:0000256" key="5">
    <source>
        <dbReference type="ARBA" id="ARBA00022692"/>
    </source>
</evidence>
<dbReference type="InterPro" id="IPR012910">
    <property type="entry name" value="Plug_dom"/>
</dbReference>
<dbReference type="GO" id="GO:0009279">
    <property type="term" value="C:cell outer membrane"/>
    <property type="evidence" value="ECO:0007669"/>
    <property type="project" value="UniProtKB-SubCell"/>
</dbReference>
<evidence type="ECO:0000256" key="3">
    <source>
        <dbReference type="ARBA" id="ARBA00022452"/>
    </source>
</evidence>
<dbReference type="GO" id="GO:0015344">
    <property type="term" value="F:siderophore uptake transmembrane transporter activity"/>
    <property type="evidence" value="ECO:0007669"/>
    <property type="project" value="TreeGrafter"/>
</dbReference>
<feature type="chain" id="PRO_5043823887" evidence="14">
    <location>
        <begin position="24"/>
        <end position="838"/>
    </location>
</feature>
<keyword evidence="11 12" id="KW-0998">Cell outer membrane</keyword>
<dbReference type="AlphaFoldDB" id="A0AAW7DNJ8"/>
<keyword evidence="7" id="KW-0408">Iron</keyword>
<evidence type="ECO:0000256" key="12">
    <source>
        <dbReference type="PROSITE-ProRule" id="PRU01360"/>
    </source>
</evidence>
<evidence type="ECO:0000259" key="16">
    <source>
        <dbReference type="Pfam" id="PF07715"/>
    </source>
</evidence>
<dbReference type="Gene3D" id="2.170.130.10">
    <property type="entry name" value="TonB-dependent receptor, plug domain"/>
    <property type="match status" value="1"/>
</dbReference>
<keyword evidence="5 12" id="KW-0812">Transmembrane</keyword>
<dbReference type="Proteomes" id="UP001173578">
    <property type="component" value="Unassembled WGS sequence"/>
</dbReference>
<dbReference type="PROSITE" id="PS52016">
    <property type="entry name" value="TONB_DEPENDENT_REC_3"/>
    <property type="match status" value="1"/>
</dbReference>
<comment type="similarity">
    <text evidence="12 13">Belongs to the TonB-dependent receptor family.</text>
</comment>
<evidence type="ECO:0000256" key="4">
    <source>
        <dbReference type="ARBA" id="ARBA00022496"/>
    </source>
</evidence>
<keyword evidence="8" id="KW-0406">Ion transport</keyword>
<gene>
    <name evidence="17" type="ORF">HX095_12955</name>
</gene>
<keyword evidence="10 12" id="KW-0472">Membrane</keyword>
<dbReference type="Gene3D" id="2.40.170.20">
    <property type="entry name" value="TonB-dependent receptor, beta-barrel domain"/>
    <property type="match status" value="1"/>
</dbReference>
<keyword evidence="2 12" id="KW-0813">Transport</keyword>
<dbReference type="Pfam" id="PF07715">
    <property type="entry name" value="Plug"/>
    <property type="match status" value="1"/>
</dbReference>
<feature type="signal peptide" evidence="14">
    <location>
        <begin position="1"/>
        <end position="23"/>
    </location>
</feature>
<dbReference type="InterPro" id="IPR000531">
    <property type="entry name" value="Beta-barrel_TonB"/>
</dbReference>
<dbReference type="InterPro" id="IPR036942">
    <property type="entry name" value="Beta-barrel_TonB_sf"/>
</dbReference>
<feature type="domain" description="TonB-dependent receptor plug" evidence="16">
    <location>
        <begin position="58"/>
        <end position="167"/>
    </location>
</feature>
<evidence type="ECO:0000256" key="13">
    <source>
        <dbReference type="RuleBase" id="RU003357"/>
    </source>
</evidence>
<dbReference type="InterPro" id="IPR039426">
    <property type="entry name" value="TonB-dep_rcpt-like"/>
</dbReference>
<comment type="caution">
    <text evidence="17">The sequence shown here is derived from an EMBL/GenBank/DDBJ whole genome shotgun (WGS) entry which is preliminary data.</text>
</comment>
<feature type="domain" description="TonB-dependent receptor-like beta-barrel" evidence="15">
    <location>
        <begin position="276"/>
        <end position="808"/>
    </location>
</feature>
<evidence type="ECO:0000256" key="8">
    <source>
        <dbReference type="ARBA" id="ARBA00023065"/>
    </source>
</evidence>
<dbReference type="InterPro" id="IPR010917">
    <property type="entry name" value="TonB_rcpt_CS"/>
</dbReference>
<dbReference type="EMBL" id="JACALR010000005">
    <property type="protein sequence ID" value="MDM1552117.1"/>
    <property type="molecule type" value="Genomic_DNA"/>
</dbReference>
<evidence type="ECO:0000313" key="18">
    <source>
        <dbReference type="Proteomes" id="UP001173578"/>
    </source>
</evidence>
<organism evidence="17 18">
    <name type="scientific">Empedobacter falsenii</name>
    <dbReference type="NCBI Taxonomy" id="343874"/>
    <lineage>
        <taxon>Bacteria</taxon>
        <taxon>Pseudomonadati</taxon>
        <taxon>Bacteroidota</taxon>
        <taxon>Flavobacteriia</taxon>
        <taxon>Flavobacteriales</taxon>
        <taxon>Weeksellaceae</taxon>
        <taxon>Empedobacter</taxon>
    </lineage>
</organism>
<dbReference type="PROSITE" id="PS01156">
    <property type="entry name" value="TONB_DEPENDENT_REC_2"/>
    <property type="match status" value="1"/>
</dbReference>
<comment type="subcellular location">
    <subcellularLocation>
        <location evidence="1 12">Cell outer membrane</location>
        <topology evidence="1 12">Multi-pass membrane protein</topology>
    </subcellularLocation>
</comment>
<dbReference type="Pfam" id="PF00593">
    <property type="entry name" value="TonB_dep_Rec_b-barrel"/>
    <property type="match status" value="1"/>
</dbReference>
<dbReference type="InterPro" id="IPR037066">
    <property type="entry name" value="Plug_dom_sf"/>
</dbReference>
<keyword evidence="9 13" id="KW-0798">TonB box</keyword>
<keyword evidence="3 12" id="KW-1134">Transmembrane beta strand</keyword>